<dbReference type="Pfam" id="PF25954">
    <property type="entry name" value="Beta-barrel_RND_2"/>
    <property type="match status" value="1"/>
</dbReference>
<dbReference type="Gene3D" id="2.40.420.20">
    <property type="match status" value="1"/>
</dbReference>
<comment type="caution">
    <text evidence="6">The sequence shown here is derived from an EMBL/GenBank/DDBJ whole genome shotgun (WGS) entry which is preliminary data.</text>
</comment>
<feature type="domain" description="Multidrug resistance protein MdtA-like barrel-sandwich hybrid" evidence="4">
    <location>
        <begin position="73"/>
        <end position="222"/>
    </location>
</feature>
<evidence type="ECO:0000256" key="1">
    <source>
        <dbReference type="ARBA" id="ARBA00009477"/>
    </source>
</evidence>
<keyword evidence="3" id="KW-1133">Transmembrane helix</keyword>
<evidence type="ECO:0000256" key="2">
    <source>
        <dbReference type="SAM" id="Coils"/>
    </source>
</evidence>
<feature type="coiled-coil region" evidence="2">
    <location>
        <begin position="112"/>
        <end position="153"/>
    </location>
</feature>
<evidence type="ECO:0000259" key="5">
    <source>
        <dbReference type="Pfam" id="PF25954"/>
    </source>
</evidence>
<dbReference type="Proteomes" id="UP001589813">
    <property type="component" value="Unassembled WGS sequence"/>
</dbReference>
<keyword evidence="3" id="KW-0472">Membrane</keyword>
<comment type="similarity">
    <text evidence="1">Belongs to the membrane fusion protein (MFP) (TC 8.A.1) family.</text>
</comment>
<keyword evidence="2" id="KW-0175">Coiled coil</keyword>
<evidence type="ECO:0000313" key="7">
    <source>
        <dbReference type="Proteomes" id="UP001589813"/>
    </source>
</evidence>
<keyword evidence="3" id="KW-0812">Transmembrane</keyword>
<protein>
    <submittedName>
        <fullName evidence="6">Efflux RND transporter periplasmic adaptor subunit</fullName>
    </submittedName>
</protein>
<proteinExistence type="inferred from homology"/>
<evidence type="ECO:0000313" key="6">
    <source>
        <dbReference type="EMBL" id="MFC0046903.1"/>
    </source>
</evidence>
<organism evidence="6 7">
    <name type="scientific">Rheinheimera tilapiae</name>
    <dbReference type="NCBI Taxonomy" id="875043"/>
    <lineage>
        <taxon>Bacteria</taxon>
        <taxon>Pseudomonadati</taxon>
        <taxon>Pseudomonadota</taxon>
        <taxon>Gammaproteobacteria</taxon>
        <taxon>Chromatiales</taxon>
        <taxon>Chromatiaceae</taxon>
        <taxon>Rheinheimera</taxon>
    </lineage>
</organism>
<dbReference type="InterPro" id="IPR058792">
    <property type="entry name" value="Beta-barrel_RND_2"/>
</dbReference>
<dbReference type="SUPFAM" id="SSF111369">
    <property type="entry name" value="HlyD-like secretion proteins"/>
    <property type="match status" value="1"/>
</dbReference>
<dbReference type="PANTHER" id="PTHR30469">
    <property type="entry name" value="MULTIDRUG RESISTANCE PROTEIN MDTA"/>
    <property type="match status" value="1"/>
</dbReference>
<dbReference type="PRINTS" id="PR01490">
    <property type="entry name" value="RTXTOXIND"/>
</dbReference>
<feature type="domain" description="CusB-like beta-barrel" evidence="5">
    <location>
        <begin position="243"/>
        <end position="317"/>
    </location>
</feature>
<dbReference type="Gene3D" id="2.40.50.100">
    <property type="match status" value="1"/>
</dbReference>
<reference evidence="6 7" key="1">
    <citation type="submission" date="2024-09" db="EMBL/GenBank/DDBJ databases">
        <authorList>
            <person name="Sun Q."/>
            <person name="Mori K."/>
        </authorList>
    </citation>
    <scope>NUCLEOTIDE SEQUENCE [LARGE SCALE GENOMIC DNA]</scope>
    <source>
        <strain evidence="6 7">KCTC 23315</strain>
    </source>
</reference>
<dbReference type="PANTHER" id="PTHR30469:SF15">
    <property type="entry name" value="HLYD FAMILY OF SECRETION PROTEINS"/>
    <property type="match status" value="1"/>
</dbReference>
<gene>
    <name evidence="6" type="ORF">ACFFJP_01205</name>
</gene>
<feature type="transmembrane region" description="Helical" evidence="3">
    <location>
        <begin position="20"/>
        <end position="38"/>
    </location>
</feature>
<dbReference type="Pfam" id="PF25917">
    <property type="entry name" value="BSH_RND"/>
    <property type="match status" value="1"/>
</dbReference>
<name>A0ABV6BA50_9GAMM</name>
<dbReference type="InterPro" id="IPR058625">
    <property type="entry name" value="MdtA-like_BSH"/>
</dbReference>
<dbReference type="Gene3D" id="2.40.30.170">
    <property type="match status" value="1"/>
</dbReference>
<keyword evidence="7" id="KW-1185">Reference proteome</keyword>
<dbReference type="NCBIfam" id="TIGR01730">
    <property type="entry name" value="RND_mfp"/>
    <property type="match status" value="1"/>
</dbReference>
<sequence>MTDVSNTPATAAVTTTTPWRRLLVAAVILATIAGVTMYRKQSQALDVQVSAVTKGDLTDSILASGNLVYRTQVALRSELMARVDAVFVQEGDKVEAGQLLLQLDPQSYRASLEQARAQSARARTDIQMATTRLQNLQRQLKRQQQLANKGLIQQELLDNLRSEQLLAQLAQQSAEQQLAQSLAAEKQAADLLAKTELRSPISGVIVAVDVKAGETVIPGSAQMMGSDLMTIADTSALLAELRLDEADVHSVFTGQSVKVFAAAAPDNALSGKVQSISSSARQLGQSQALAFKVKVLLENAEGALYPGMSCRAELQTAALSQVWSVPVSALQSLPAGTAPAPNSTNSTSSANSKQIWLVRDGRAYPQTVEVGLATDTAQQISQGLTGTEQVITGPARIFTSLQAGAKVRFETIATPAKVSTSAQLAAGQQP</sequence>
<accession>A0ABV6BA50</accession>
<dbReference type="EMBL" id="JBHLXP010000001">
    <property type="protein sequence ID" value="MFC0046903.1"/>
    <property type="molecule type" value="Genomic_DNA"/>
</dbReference>
<evidence type="ECO:0000256" key="3">
    <source>
        <dbReference type="SAM" id="Phobius"/>
    </source>
</evidence>
<dbReference type="RefSeq" id="WP_377239591.1">
    <property type="nucleotide sequence ID" value="NZ_JBHLXP010000001.1"/>
</dbReference>
<dbReference type="Gene3D" id="1.10.287.470">
    <property type="entry name" value="Helix hairpin bin"/>
    <property type="match status" value="1"/>
</dbReference>
<dbReference type="InterPro" id="IPR006143">
    <property type="entry name" value="RND_pump_MFP"/>
</dbReference>
<evidence type="ECO:0000259" key="4">
    <source>
        <dbReference type="Pfam" id="PF25917"/>
    </source>
</evidence>